<evidence type="ECO:0000256" key="6">
    <source>
        <dbReference type="ARBA" id="ARBA00023136"/>
    </source>
</evidence>
<evidence type="ECO:0000256" key="5">
    <source>
        <dbReference type="ARBA" id="ARBA00022729"/>
    </source>
</evidence>
<keyword evidence="4" id="KW-0812">Transmembrane</keyword>
<gene>
    <name evidence="8" type="primary">fadL</name>
    <name evidence="8" type="ORF">LMG23992_01434</name>
</gene>
<evidence type="ECO:0000313" key="8">
    <source>
        <dbReference type="EMBL" id="CAG9169261.1"/>
    </source>
</evidence>
<dbReference type="SUPFAM" id="SSF56935">
    <property type="entry name" value="Porins"/>
    <property type="match status" value="1"/>
</dbReference>
<keyword evidence="3" id="KW-1134">Transmembrane beta strand</keyword>
<comment type="similarity">
    <text evidence="2">Belongs to the OmpP1/FadL family.</text>
</comment>
<evidence type="ECO:0000256" key="7">
    <source>
        <dbReference type="ARBA" id="ARBA00023237"/>
    </source>
</evidence>
<dbReference type="PANTHER" id="PTHR35093">
    <property type="entry name" value="OUTER MEMBRANE PROTEIN NMB0088-RELATED"/>
    <property type="match status" value="1"/>
</dbReference>
<dbReference type="InterPro" id="IPR005017">
    <property type="entry name" value="OMPP1/FadL/TodX"/>
</dbReference>
<protein>
    <submittedName>
        <fullName evidence="8">Long-chain fatty acid transport protein</fullName>
    </submittedName>
</protein>
<evidence type="ECO:0000256" key="2">
    <source>
        <dbReference type="ARBA" id="ARBA00008163"/>
    </source>
</evidence>
<evidence type="ECO:0000256" key="1">
    <source>
        <dbReference type="ARBA" id="ARBA00004571"/>
    </source>
</evidence>
<evidence type="ECO:0000313" key="9">
    <source>
        <dbReference type="Proteomes" id="UP000727654"/>
    </source>
</evidence>
<keyword evidence="9" id="KW-1185">Reference proteome</keyword>
<accession>A0ABM8WPB6</accession>
<comment type="caution">
    <text evidence="8">The sequence shown here is derived from an EMBL/GenBank/DDBJ whole genome shotgun (WGS) entry which is preliminary data.</text>
</comment>
<keyword evidence="7" id="KW-0998">Cell outer membrane</keyword>
<keyword evidence="6" id="KW-0472">Membrane</keyword>
<dbReference type="Proteomes" id="UP000727654">
    <property type="component" value="Unassembled WGS sequence"/>
</dbReference>
<dbReference type="Pfam" id="PF03349">
    <property type="entry name" value="Toluene_X"/>
    <property type="match status" value="1"/>
</dbReference>
<evidence type="ECO:0000256" key="4">
    <source>
        <dbReference type="ARBA" id="ARBA00022692"/>
    </source>
</evidence>
<sequence>MVFPINLEIYGGGSPNWYGFCNVAVATELQRHAGRGHHYRECAGSSAAPAMLPLRYPKKDKETLVRGNYVRVAVALCAAACVTPAGATDVFNLEGFGPVSRAMGGTGAAFDIGPAAMMANPATLGLMAEGNHLHLGLDVVTTDIKATNTATGETARSGSHGNNNGPYFAPEAAFVYRRDDYALGAGIFAEGGLGTQYGGSGFLSRTSNGVQTGLDQFSRLLVLRIPFAVAYRPTDKLTLGASLDAVWTSLNLGTLLDVTQIGTLAGQRRVSGSLVPTLLSVPGLSGGYLGFSRSAPVGGGADAWGIGGKLGLTYDVTPDTRIGLAYNAKTRVGDLRGQATLAAVSAVAGNIPLSGEIRVRDFQMPAQFTVGINHRFNEQLSVSADYQRVFWSSVMRDINVSFVRAGANLDLSLPQNYRDTNVFGLGMAYRFDSAWTVRGGFHYAQEAIPNNTLLAVVPAIPTTTLTGGATYAFGKDNAIDFALSVVLPKTVGNTSQPNTAVPLTVRHSQLNAVVAYSKRF</sequence>
<comment type="subcellular location">
    <subcellularLocation>
        <location evidence="1">Cell outer membrane</location>
        <topology evidence="1">Multi-pass membrane protein</topology>
    </subcellularLocation>
</comment>
<keyword evidence="5" id="KW-0732">Signal</keyword>
<organism evidence="8 9">
    <name type="scientific">Cupriavidus laharis</name>
    <dbReference type="NCBI Taxonomy" id="151654"/>
    <lineage>
        <taxon>Bacteria</taxon>
        <taxon>Pseudomonadati</taxon>
        <taxon>Pseudomonadota</taxon>
        <taxon>Betaproteobacteria</taxon>
        <taxon>Burkholderiales</taxon>
        <taxon>Burkholderiaceae</taxon>
        <taxon>Cupriavidus</taxon>
    </lineage>
</organism>
<reference evidence="8 9" key="1">
    <citation type="submission" date="2021-08" db="EMBL/GenBank/DDBJ databases">
        <authorList>
            <person name="Peeters C."/>
        </authorList>
    </citation>
    <scope>NUCLEOTIDE SEQUENCE [LARGE SCALE GENOMIC DNA]</scope>
    <source>
        <strain evidence="8 9">LMG 23992</strain>
    </source>
</reference>
<dbReference type="EMBL" id="CAJZAI010000002">
    <property type="protein sequence ID" value="CAG9169261.1"/>
    <property type="molecule type" value="Genomic_DNA"/>
</dbReference>
<proteinExistence type="inferred from homology"/>
<dbReference type="Gene3D" id="2.40.160.60">
    <property type="entry name" value="Outer membrane protein transport protein (OMPP1/FadL/TodX)"/>
    <property type="match status" value="1"/>
</dbReference>
<evidence type="ECO:0000256" key="3">
    <source>
        <dbReference type="ARBA" id="ARBA00022452"/>
    </source>
</evidence>
<dbReference type="PANTHER" id="PTHR35093:SF8">
    <property type="entry name" value="OUTER MEMBRANE PROTEIN NMB0088-RELATED"/>
    <property type="match status" value="1"/>
</dbReference>
<name>A0ABM8WPB6_9BURK</name>